<gene>
    <name evidence="2" type="ORF">GSTENG00018795001</name>
</gene>
<dbReference type="EMBL" id="CAAE01014597">
    <property type="protein sequence ID" value="CAG00370.1"/>
    <property type="molecule type" value="Genomic_DNA"/>
</dbReference>
<organism evidence="2">
    <name type="scientific">Tetraodon nigroviridis</name>
    <name type="common">Spotted green pufferfish</name>
    <name type="synonym">Chelonodon nigroviridis</name>
    <dbReference type="NCBI Taxonomy" id="99883"/>
    <lineage>
        <taxon>Eukaryota</taxon>
        <taxon>Metazoa</taxon>
        <taxon>Chordata</taxon>
        <taxon>Craniata</taxon>
        <taxon>Vertebrata</taxon>
        <taxon>Euteleostomi</taxon>
        <taxon>Actinopterygii</taxon>
        <taxon>Neopterygii</taxon>
        <taxon>Teleostei</taxon>
        <taxon>Neoteleostei</taxon>
        <taxon>Acanthomorphata</taxon>
        <taxon>Eupercaria</taxon>
        <taxon>Tetraodontiformes</taxon>
        <taxon>Tetradontoidea</taxon>
        <taxon>Tetraodontidae</taxon>
        <taxon>Tetraodon</taxon>
    </lineage>
</organism>
<evidence type="ECO:0000313" key="2">
    <source>
        <dbReference type="EMBL" id="CAG00370.1"/>
    </source>
</evidence>
<evidence type="ECO:0000256" key="1">
    <source>
        <dbReference type="SAM" id="MobiDB-lite"/>
    </source>
</evidence>
<dbReference type="KEGG" id="tng:GSTEN00018795G001"/>
<feature type="compositionally biased region" description="Polar residues" evidence="1">
    <location>
        <begin position="50"/>
        <end position="62"/>
    </location>
</feature>
<feature type="compositionally biased region" description="Low complexity" evidence="1">
    <location>
        <begin position="8"/>
        <end position="22"/>
    </location>
</feature>
<accession>Q4SG62</accession>
<dbReference type="AlphaFoldDB" id="Q4SG62"/>
<feature type="region of interest" description="Disordered" evidence="1">
    <location>
        <begin position="1"/>
        <end position="62"/>
    </location>
</feature>
<name>Q4SG62_TETNG</name>
<reference evidence="2" key="2">
    <citation type="submission" date="2004-02" db="EMBL/GenBank/DDBJ databases">
        <authorList>
            <consortium name="Genoscope"/>
            <consortium name="Whitehead Institute Centre for Genome Research"/>
        </authorList>
    </citation>
    <scope>NUCLEOTIDE SEQUENCE</scope>
</reference>
<sequence>MVSNPLPSSNNTQQTQMNQQMSGLAVSDGAVPTFPPSGPPVSGWAPPTPASSGQTLSTQLWK</sequence>
<reference evidence="2" key="1">
    <citation type="journal article" date="2004" name="Nature">
        <title>Genome duplication in the teleost fish Tetraodon nigroviridis reveals the early vertebrate proto-karyotype.</title>
        <authorList>
            <person name="Jaillon O."/>
            <person name="Aury J.-M."/>
            <person name="Brunet F."/>
            <person name="Petit J.-L."/>
            <person name="Stange-Thomann N."/>
            <person name="Mauceli E."/>
            <person name="Bouneau L."/>
            <person name="Fischer C."/>
            <person name="Ozouf-Costaz C."/>
            <person name="Bernot A."/>
            <person name="Nicaud S."/>
            <person name="Jaffe D."/>
            <person name="Fisher S."/>
            <person name="Lutfalla G."/>
            <person name="Dossat C."/>
            <person name="Segurens B."/>
            <person name="Dasilva C."/>
            <person name="Salanoubat M."/>
            <person name="Levy M."/>
            <person name="Boudet N."/>
            <person name="Castellano S."/>
            <person name="Anthouard V."/>
            <person name="Jubin C."/>
            <person name="Castelli V."/>
            <person name="Katinka M."/>
            <person name="Vacherie B."/>
            <person name="Biemont C."/>
            <person name="Skalli Z."/>
            <person name="Cattolico L."/>
            <person name="Poulain J."/>
            <person name="De Berardinis V."/>
            <person name="Cruaud C."/>
            <person name="Duprat S."/>
            <person name="Brottier P."/>
            <person name="Coutanceau J.-P."/>
            <person name="Gouzy J."/>
            <person name="Parra G."/>
            <person name="Lardier G."/>
            <person name="Chapple C."/>
            <person name="McKernan K.J."/>
            <person name="McEwan P."/>
            <person name="Bosak S."/>
            <person name="Kellis M."/>
            <person name="Volff J.-N."/>
            <person name="Guigo R."/>
            <person name="Zody M.C."/>
            <person name="Mesirov J."/>
            <person name="Lindblad-Toh K."/>
            <person name="Birren B."/>
            <person name="Nusbaum C."/>
            <person name="Kahn D."/>
            <person name="Robinson-Rechavi M."/>
            <person name="Laudet V."/>
            <person name="Schachter V."/>
            <person name="Quetier F."/>
            <person name="Saurin W."/>
            <person name="Scarpelli C."/>
            <person name="Wincker P."/>
            <person name="Lander E.S."/>
            <person name="Weissenbach J."/>
            <person name="Roest Crollius H."/>
        </authorList>
    </citation>
    <scope>NUCLEOTIDE SEQUENCE [LARGE SCALE GENOMIC DNA]</scope>
</reference>
<comment type="caution">
    <text evidence="2">The sequence shown here is derived from an EMBL/GenBank/DDBJ whole genome shotgun (WGS) entry which is preliminary data.</text>
</comment>
<proteinExistence type="predicted"/>
<protein>
    <submittedName>
        <fullName evidence="2">(spotted green pufferfish) hypothetical protein</fullName>
    </submittedName>
</protein>